<sequence>MRKPGELRAFDPALYAGGRRQAEHAAHRAGAWLRAAVFGDERARNWCRENGMQRALTGIGPGQSAIVPDELVGPIIRLRESYGVVRRLCRRHPMASGTATIPHDTGDTPAWFVGREAPPSPSDPTLDAITLTALNLAAETRISNDYAQDVTLVDLAEYVVEQMAQAFARKEDECLIDGDGTSTYGGIVGLRSAILGKAGGVSAASGHSTLGDIDTTDLRALMGRLPDYPGMTPVWLCSKKARELVFGRLMDAAGGNTAATLAEADSLEYAGFEIVTTPAMPASFSDLSDEAMLIFGDLRLGAIFGDRQTLTLRVDPYSLSSYQQTKVICSERFDLNVSPGVGSATEAGPIVALIGTA</sequence>
<dbReference type="EMBL" id="JABZEO010000005">
    <property type="protein sequence ID" value="NVZ09533.1"/>
    <property type="molecule type" value="Genomic_DNA"/>
</dbReference>
<dbReference type="RefSeq" id="WP_176976286.1">
    <property type="nucleotide sequence ID" value="NZ_JABZEO010000005.1"/>
</dbReference>
<evidence type="ECO:0000313" key="3">
    <source>
        <dbReference type="EMBL" id="NVZ09533.1"/>
    </source>
</evidence>
<dbReference type="Gene3D" id="3.30.2400.10">
    <property type="entry name" value="Major capsid protein gp5"/>
    <property type="match status" value="1"/>
</dbReference>
<accession>A0A850RKL1</accession>
<feature type="domain" description="Phage capsid-like C-terminal" evidence="2">
    <location>
        <begin position="66"/>
        <end position="337"/>
    </location>
</feature>
<dbReference type="Pfam" id="PF05065">
    <property type="entry name" value="Phage_capsid"/>
    <property type="match status" value="1"/>
</dbReference>
<dbReference type="SUPFAM" id="SSF56563">
    <property type="entry name" value="Major capsid protein gp5"/>
    <property type="match status" value="1"/>
</dbReference>
<evidence type="ECO:0000313" key="4">
    <source>
        <dbReference type="Proteomes" id="UP000592294"/>
    </source>
</evidence>
<organism evidence="3 4">
    <name type="scientific">Allochromatium humboldtianum</name>
    <dbReference type="NCBI Taxonomy" id="504901"/>
    <lineage>
        <taxon>Bacteria</taxon>
        <taxon>Pseudomonadati</taxon>
        <taxon>Pseudomonadota</taxon>
        <taxon>Gammaproteobacteria</taxon>
        <taxon>Chromatiales</taxon>
        <taxon>Chromatiaceae</taxon>
        <taxon>Allochromatium</taxon>
    </lineage>
</organism>
<dbReference type="Proteomes" id="UP000592294">
    <property type="component" value="Unassembled WGS sequence"/>
</dbReference>
<comment type="caution">
    <text evidence="3">The sequence shown here is derived from an EMBL/GenBank/DDBJ whole genome shotgun (WGS) entry which is preliminary data.</text>
</comment>
<dbReference type="InterPro" id="IPR054612">
    <property type="entry name" value="Phage_capsid-like_C"/>
</dbReference>
<reference evidence="3 4" key="1">
    <citation type="submission" date="2020-06" db="EMBL/GenBank/DDBJ databases">
        <title>Whole-genome sequence of Allochromatium humboldtianum DSM 21881, type strain.</title>
        <authorList>
            <person name="Kyndt J.A."/>
            <person name="Meyer T.E."/>
        </authorList>
    </citation>
    <scope>NUCLEOTIDE SEQUENCE [LARGE SCALE GENOMIC DNA]</scope>
    <source>
        <strain evidence="3 4">DSM 21881</strain>
    </source>
</reference>
<keyword evidence="4" id="KW-1185">Reference proteome</keyword>
<gene>
    <name evidence="3" type="ORF">HW932_09680</name>
</gene>
<evidence type="ECO:0000259" key="2">
    <source>
        <dbReference type="Pfam" id="PF05065"/>
    </source>
</evidence>
<dbReference type="NCBIfam" id="TIGR01554">
    <property type="entry name" value="major_cap_HK97"/>
    <property type="match status" value="1"/>
</dbReference>
<dbReference type="AlphaFoldDB" id="A0A850RKL1"/>
<name>A0A850RKL1_9GAMM</name>
<proteinExistence type="predicted"/>
<comment type="subcellular location">
    <subcellularLocation>
        <location evidence="1">Virion</location>
    </subcellularLocation>
</comment>
<evidence type="ECO:0000256" key="1">
    <source>
        <dbReference type="ARBA" id="ARBA00004328"/>
    </source>
</evidence>
<protein>
    <submittedName>
        <fullName evidence="3">Phage major capsid protein</fullName>
    </submittedName>
</protein>
<dbReference type="InterPro" id="IPR024455">
    <property type="entry name" value="Phage_capsid"/>
</dbReference>